<sequence>MNSHSTAADYGWLEERYQPLMEAYCITLVQGLSPEALLKALGAEPVERITGVAELREPAEGDPWNMTESFVAIAPVGDWSLMVEYNGCVGIDGTMMLPISRGRVAVSHFLNINAVDYFSWYEDGAVRLTFAPLFPHHRDGSHPDELLTAMRESGFDLSGGEDASFDGHTEAAFALAERITGVHLTPELFDSAEFVCGRVPVPSRRPGPSPAG</sequence>
<evidence type="ECO:0000313" key="1">
    <source>
        <dbReference type="EMBL" id="MDJ1133206.1"/>
    </source>
</evidence>
<dbReference type="Proteomes" id="UP001214441">
    <property type="component" value="Unassembled WGS sequence"/>
</dbReference>
<dbReference type="Pfam" id="PF20062">
    <property type="entry name" value="DUF6461"/>
    <property type="match status" value="1"/>
</dbReference>
<evidence type="ECO:0000313" key="2">
    <source>
        <dbReference type="Proteomes" id="UP001214441"/>
    </source>
</evidence>
<comment type="caution">
    <text evidence="1">The sequence shown here is derived from an EMBL/GenBank/DDBJ whole genome shotgun (WGS) entry which is preliminary data.</text>
</comment>
<accession>A0ABT6ZVW4</accession>
<dbReference type="RefSeq" id="WP_274044759.1">
    <property type="nucleotide sequence ID" value="NZ_JANCPR020000012.1"/>
</dbReference>
<reference evidence="1 2" key="1">
    <citation type="submission" date="2023-05" db="EMBL/GenBank/DDBJ databases">
        <title>Streptantibioticus silvisoli sp. nov., acidotolerant actinomycetes 1 from pine litter.</title>
        <authorList>
            <person name="Swiecimska M."/>
            <person name="Golinska P."/>
            <person name="Sangal V."/>
            <person name="Wachnowicz B."/>
            <person name="Goodfellow M."/>
        </authorList>
    </citation>
    <scope>NUCLEOTIDE SEQUENCE [LARGE SCALE GENOMIC DNA]</scope>
    <source>
        <strain evidence="1 2">DSM 42109</strain>
    </source>
</reference>
<gene>
    <name evidence="1" type="ORF">NMN56_014775</name>
</gene>
<dbReference type="InterPro" id="IPR045592">
    <property type="entry name" value="DUF6461"/>
</dbReference>
<proteinExistence type="predicted"/>
<keyword evidence="2" id="KW-1185">Reference proteome</keyword>
<protein>
    <submittedName>
        <fullName evidence="1">DUF6461 domain-containing protein</fullName>
    </submittedName>
</protein>
<organism evidence="1 2">
    <name type="scientific">Streptomyces iconiensis</name>
    <dbReference type="NCBI Taxonomy" id="1384038"/>
    <lineage>
        <taxon>Bacteria</taxon>
        <taxon>Bacillati</taxon>
        <taxon>Actinomycetota</taxon>
        <taxon>Actinomycetes</taxon>
        <taxon>Kitasatosporales</taxon>
        <taxon>Streptomycetaceae</taxon>
        <taxon>Streptomyces</taxon>
    </lineage>
</organism>
<dbReference type="EMBL" id="JANCPR020000012">
    <property type="protein sequence ID" value="MDJ1133206.1"/>
    <property type="molecule type" value="Genomic_DNA"/>
</dbReference>
<name>A0ABT6ZVW4_9ACTN</name>